<evidence type="ECO:0000256" key="1">
    <source>
        <dbReference type="SAM" id="SignalP"/>
    </source>
</evidence>
<name>A0A226EA61_FOLCA</name>
<dbReference type="EMBL" id="LNIX01000005">
    <property type="protein sequence ID" value="OXA54393.1"/>
    <property type="molecule type" value="Genomic_DNA"/>
</dbReference>
<protein>
    <submittedName>
        <fullName evidence="2">Uncharacterized protein</fullName>
    </submittedName>
</protein>
<comment type="caution">
    <text evidence="2">The sequence shown here is derived from an EMBL/GenBank/DDBJ whole genome shotgun (WGS) entry which is preliminary data.</text>
</comment>
<feature type="chain" id="PRO_5012013900" evidence="1">
    <location>
        <begin position="24"/>
        <end position="224"/>
    </location>
</feature>
<reference evidence="2 3" key="1">
    <citation type="submission" date="2015-12" db="EMBL/GenBank/DDBJ databases">
        <title>The genome of Folsomia candida.</title>
        <authorList>
            <person name="Faddeeva A."/>
            <person name="Derks M.F."/>
            <person name="Anvar Y."/>
            <person name="Smit S."/>
            <person name="Van Straalen N."/>
            <person name="Roelofs D."/>
        </authorList>
    </citation>
    <scope>NUCLEOTIDE SEQUENCE [LARGE SCALE GENOMIC DNA]</scope>
    <source>
        <strain evidence="2 3">VU population</strain>
        <tissue evidence="2">Whole body</tissue>
    </source>
</reference>
<feature type="signal peptide" evidence="1">
    <location>
        <begin position="1"/>
        <end position="23"/>
    </location>
</feature>
<proteinExistence type="predicted"/>
<evidence type="ECO:0000313" key="3">
    <source>
        <dbReference type="Proteomes" id="UP000198287"/>
    </source>
</evidence>
<sequence length="224" mass="24565">MSLLSGHLLLIIAFSKFVGISSCGPRNLKPGLNEDENGRFVPVCRNYPITGEEYAVLTSFEATQRRKRASISDEIFSTAEIQISSLTGTSEIDAEAVRIVTSGKFTASRVVIGTVTSGGPRESRKPTLLAMDNFFFRGGIELNHQIYFFHCLTSPISVNRLLGIFTEANFDLLELKLSEPYHNGTLSQKMIVVRGLGKNKGMLVKENFASLSGISMVGGVNLRR</sequence>
<dbReference type="Proteomes" id="UP000198287">
    <property type="component" value="Unassembled WGS sequence"/>
</dbReference>
<keyword evidence="3" id="KW-1185">Reference proteome</keyword>
<evidence type="ECO:0000313" key="2">
    <source>
        <dbReference type="EMBL" id="OXA54393.1"/>
    </source>
</evidence>
<gene>
    <name evidence="2" type="ORF">Fcan01_10910</name>
</gene>
<accession>A0A226EA61</accession>
<keyword evidence="1" id="KW-0732">Signal</keyword>
<dbReference type="AlphaFoldDB" id="A0A226EA61"/>
<organism evidence="2 3">
    <name type="scientific">Folsomia candida</name>
    <name type="common">Springtail</name>
    <dbReference type="NCBI Taxonomy" id="158441"/>
    <lineage>
        <taxon>Eukaryota</taxon>
        <taxon>Metazoa</taxon>
        <taxon>Ecdysozoa</taxon>
        <taxon>Arthropoda</taxon>
        <taxon>Hexapoda</taxon>
        <taxon>Collembola</taxon>
        <taxon>Entomobryomorpha</taxon>
        <taxon>Isotomoidea</taxon>
        <taxon>Isotomidae</taxon>
        <taxon>Proisotominae</taxon>
        <taxon>Folsomia</taxon>
    </lineage>
</organism>